<dbReference type="GO" id="GO:0032259">
    <property type="term" value="P:methylation"/>
    <property type="evidence" value="ECO:0007669"/>
    <property type="project" value="UniProtKB-KW"/>
</dbReference>
<proteinExistence type="inferred from homology"/>
<keyword evidence="6" id="KW-0680">Restriction system</keyword>
<dbReference type="Gene3D" id="1.20.1260.30">
    <property type="match status" value="1"/>
</dbReference>
<dbReference type="Pfam" id="PF12161">
    <property type="entry name" value="HsdM_N"/>
    <property type="match status" value="1"/>
</dbReference>
<evidence type="ECO:0000313" key="11">
    <source>
        <dbReference type="Proteomes" id="UP001348817"/>
    </source>
</evidence>
<dbReference type="RefSeq" id="WP_338396290.1">
    <property type="nucleotide sequence ID" value="NZ_AP025326.1"/>
</dbReference>
<dbReference type="PANTHER" id="PTHR42998:SF1">
    <property type="entry name" value="TYPE I RESTRICTION ENZYME HINDI METHYLASE SUBUNIT"/>
    <property type="match status" value="1"/>
</dbReference>
<dbReference type="PRINTS" id="PR00507">
    <property type="entry name" value="N12N6MTFRASE"/>
</dbReference>
<evidence type="ECO:0000256" key="6">
    <source>
        <dbReference type="ARBA" id="ARBA00022747"/>
    </source>
</evidence>
<keyword evidence="4" id="KW-0808">Transferase</keyword>
<gene>
    <name evidence="10" type="ORF">FUAX_55530</name>
</gene>
<dbReference type="InterPro" id="IPR052916">
    <property type="entry name" value="Type-I_RE_MTase_Subunit"/>
</dbReference>
<dbReference type="InterPro" id="IPR038333">
    <property type="entry name" value="T1MK-like_N_sf"/>
</dbReference>
<evidence type="ECO:0000259" key="8">
    <source>
        <dbReference type="Pfam" id="PF02384"/>
    </source>
</evidence>
<dbReference type="KEGG" id="fax:FUAX_55530"/>
<sequence length="654" mass="73111">MNQEAIKELEKELWDSADALRSNSKLTAAEYKDPLLGLVLLRFAQNRYEDAKTQVEAELPVNPRTGSKREATKEDYAGAGAILLPEKAQYDYLADLPEDVDLATAINGAMKLIEDEYSDLAGILPRNYQEFDDGLLRDLVRVFNKEAVKKAKGDVFGRIYEFFLMKFSMQGAGAQEGGEFFTPPSLVNLIVQFIEPNHGVVHDPACGSGGMFVQTAHFVEDHERKRVNETIRVYGTELKSNNTKLAKMNLAIHGIEGKVIESNSFYSDPHDLVGKCDFVMANPPFNVDKVDAKNKFLAEDKRLPFGPPLTGKGTIGNGNYLWAQYFRSYLNDRGRAGFVMASSATDAGNAEKLIRKQLIETGDVDCIVSVGNNFFYTRSLPCHVWFYDKGKPEANKDKVLMLDARNTYREVTTTINDFSPGQLTNLRCVMGMYRQDATAYAQAMGAHREYAEGILSKIKKLYGPAYRNLKETVEAEGYGISLSEAKAEALSMENVEAIYHRFSEGFAPVRKAVEDAQAAIAENEGKKLKKPETSKLNQAPKAKVTKLNRALKAYEEDAGSLHKDMAQAIKDWKALATLFPEGKYRDVEGFCKIADRAEIEEQDYSLTPGRYVGVKIDIDMDFDYKGRLREIHSDLAELNGKAEALMAKIQEVRL</sequence>
<dbReference type="GO" id="GO:0008170">
    <property type="term" value="F:N-methyltransferase activity"/>
    <property type="evidence" value="ECO:0007669"/>
    <property type="project" value="InterPro"/>
</dbReference>
<keyword evidence="10" id="KW-0540">Nuclease</keyword>
<keyword evidence="10" id="KW-0378">Hydrolase</keyword>
<evidence type="ECO:0000256" key="4">
    <source>
        <dbReference type="ARBA" id="ARBA00022679"/>
    </source>
</evidence>
<comment type="catalytic activity">
    <reaction evidence="7">
        <text>a 2'-deoxyadenosine in DNA + S-adenosyl-L-methionine = an N(6)-methyl-2'-deoxyadenosine in DNA + S-adenosyl-L-homocysteine + H(+)</text>
        <dbReference type="Rhea" id="RHEA:15197"/>
        <dbReference type="Rhea" id="RHEA-COMP:12418"/>
        <dbReference type="Rhea" id="RHEA-COMP:12419"/>
        <dbReference type="ChEBI" id="CHEBI:15378"/>
        <dbReference type="ChEBI" id="CHEBI:57856"/>
        <dbReference type="ChEBI" id="CHEBI:59789"/>
        <dbReference type="ChEBI" id="CHEBI:90615"/>
        <dbReference type="ChEBI" id="CHEBI:90616"/>
        <dbReference type="EC" id="2.1.1.72"/>
    </reaction>
</comment>
<geneLocation type="plasmid" evidence="10 11">
    <name>pFA12</name>
</geneLocation>
<evidence type="ECO:0000256" key="7">
    <source>
        <dbReference type="ARBA" id="ARBA00047942"/>
    </source>
</evidence>
<keyword evidence="3" id="KW-0489">Methyltransferase</keyword>
<dbReference type="GO" id="GO:0003677">
    <property type="term" value="F:DNA binding"/>
    <property type="evidence" value="ECO:0007669"/>
    <property type="project" value="InterPro"/>
</dbReference>
<evidence type="ECO:0000313" key="10">
    <source>
        <dbReference type="EMBL" id="BDD13121.1"/>
    </source>
</evidence>
<dbReference type="CDD" id="cd02440">
    <property type="entry name" value="AdoMet_MTases"/>
    <property type="match status" value="1"/>
</dbReference>
<evidence type="ECO:0000259" key="9">
    <source>
        <dbReference type="Pfam" id="PF12161"/>
    </source>
</evidence>
<comment type="similarity">
    <text evidence="1">Belongs to the N(4)/N(6)-methyltransferase family.</text>
</comment>
<protein>
    <recommendedName>
        <fullName evidence="2">site-specific DNA-methyltransferase (adenine-specific)</fullName>
        <ecNumber evidence="2">2.1.1.72</ecNumber>
    </recommendedName>
</protein>
<feature type="domain" description="DNA methylase adenine-specific" evidence="8">
    <location>
        <begin position="153"/>
        <end position="441"/>
    </location>
</feature>
<dbReference type="GO" id="GO:0009307">
    <property type="term" value="P:DNA restriction-modification system"/>
    <property type="evidence" value="ECO:0007669"/>
    <property type="project" value="UniProtKB-KW"/>
</dbReference>
<evidence type="ECO:0000256" key="5">
    <source>
        <dbReference type="ARBA" id="ARBA00022691"/>
    </source>
</evidence>
<dbReference type="PANTHER" id="PTHR42998">
    <property type="entry name" value="TYPE I RESTRICTION ENZYME HINDVIIP M PROTEIN-RELATED"/>
    <property type="match status" value="1"/>
</dbReference>
<dbReference type="EC" id="2.1.1.72" evidence="2"/>
<dbReference type="REBASE" id="764464">
    <property type="entry name" value="M.Fax2ORF55530P"/>
</dbReference>
<accession>A0AAU9DJ18</accession>
<keyword evidence="5" id="KW-0949">S-adenosyl-L-methionine</keyword>
<evidence type="ECO:0000256" key="1">
    <source>
        <dbReference type="ARBA" id="ARBA00006594"/>
    </source>
</evidence>
<dbReference type="Gene3D" id="3.40.50.150">
    <property type="entry name" value="Vaccinia Virus protein VP39"/>
    <property type="match status" value="1"/>
</dbReference>
<feature type="domain" description="N6 adenine-specific DNA methyltransferase N-terminal" evidence="9">
    <location>
        <begin position="9"/>
        <end position="140"/>
    </location>
</feature>
<reference evidence="10 11" key="1">
    <citation type="submission" date="2021-12" db="EMBL/GenBank/DDBJ databases">
        <title>Genome sequencing of bacteria with rrn-lacking chromosome and rrn-plasmid.</title>
        <authorList>
            <person name="Anda M."/>
            <person name="Iwasaki W."/>
        </authorList>
    </citation>
    <scope>NUCLEOTIDE SEQUENCE [LARGE SCALE GENOMIC DNA]</scope>
    <source>
        <strain evidence="10 11">DSM 100852</strain>
        <plasmid evidence="10 11">pFA12</plasmid>
    </source>
</reference>
<dbReference type="Pfam" id="PF02384">
    <property type="entry name" value="N6_Mtase"/>
    <property type="match status" value="1"/>
</dbReference>
<keyword evidence="10" id="KW-0255">Endonuclease</keyword>
<organism evidence="10 11">
    <name type="scientific">Fulvitalea axinellae</name>
    <dbReference type="NCBI Taxonomy" id="1182444"/>
    <lineage>
        <taxon>Bacteria</taxon>
        <taxon>Pseudomonadati</taxon>
        <taxon>Bacteroidota</taxon>
        <taxon>Cytophagia</taxon>
        <taxon>Cytophagales</taxon>
        <taxon>Persicobacteraceae</taxon>
        <taxon>Fulvitalea</taxon>
    </lineage>
</organism>
<dbReference type="InterPro" id="IPR003356">
    <property type="entry name" value="DNA_methylase_A-5"/>
</dbReference>
<keyword evidence="10" id="KW-0614">Plasmid</keyword>
<evidence type="ECO:0000256" key="2">
    <source>
        <dbReference type="ARBA" id="ARBA00011900"/>
    </source>
</evidence>
<dbReference type="Proteomes" id="UP001348817">
    <property type="component" value="Plasmid pFA12"/>
</dbReference>
<evidence type="ECO:0000256" key="3">
    <source>
        <dbReference type="ARBA" id="ARBA00022603"/>
    </source>
</evidence>
<name>A0AAU9DJ18_9BACT</name>
<dbReference type="EMBL" id="AP025326">
    <property type="protein sequence ID" value="BDD13121.1"/>
    <property type="molecule type" value="Genomic_DNA"/>
</dbReference>
<dbReference type="SUPFAM" id="SSF53335">
    <property type="entry name" value="S-adenosyl-L-methionine-dependent methyltransferases"/>
    <property type="match status" value="1"/>
</dbReference>
<dbReference type="InterPro" id="IPR022749">
    <property type="entry name" value="D12N6_MeTrfase_N"/>
</dbReference>
<dbReference type="InterPro" id="IPR029063">
    <property type="entry name" value="SAM-dependent_MTases_sf"/>
</dbReference>
<dbReference type="AlphaFoldDB" id="A0AAU9DJ18"/>
<keyword evidence="11" id="KW-1185">Reference proteome</keyword>
<dbReference type="GO" id="GO:0004519">
    <property type="term" value="F:endonuclease activity"/>
    <property type="evidence" value="ECO:0007669"/>
    <property type="project" value="UniProtKB-KW"/>
</dbReference>
<dbReference type="GO" id="GO:0009007">
    <property type="term" value="F:site-specific DNA-methyltransferase (adenine-specific) activity"/>
    <property type="evidence" value="ECO:0007669"/>
    <property type="project" value="UniProtKB-EC"/>
</dbReference>